<evidence type="ECO:0000256" key="1">
    <source>
        <dbReference type="ARBA" id="ARBA00004173"/>
    </source>
</evidence>
<comment type="subcellular location">
    <subcellularLocation>
        <location evidence="1">Mitochondrion</location>
    </subcellularLocation>
</comment>
<dbReference type="AlphaFoldDB" id="R0I7B0"/>
<proteinExistence type="predicted"/>
<dbReference type="HOGENOM" id="CLU_804372_0_0_1"/>
<dbReference type="Proteomes" id="UP000016935">
    <property type="component" value="Unassembled WGS sequence"/>
</dbReference>
<dbReference type="PANTHER" id="PTHR28554">
    <property type="entry name" value="39S RIBOSOMAL PROTEIN L45, MITOCHONDRIAL"/>
    <property type="match status" value="1"/>
</dbReference>
<reference evidence="5 6" key="1">
    <citation type="journal article" date="2012" name="PLoS Pathog.">
        <title>Diverse lifestyles and strategies of plant pathogenesis encoded in the genomes of eighteen Dothideomycetes fungi.</title>
        <authorList>
            <person name="Ohm R.A."/>
            <person name="Feau N."/>
            <person name="Henrissat B."/>
            <person name="Schoch C.L."/>
            <person name="Horwitz B.A."/>
            <person name="Barry K.W."/>
            <person name="Condon B.J."/>
            <person name="Copeland A.C."/>
            <person name="Dhillon B."/>
            <person name="Glaser F."/>
            <person name="Hesse C.N."/>
            <person name="Kosti I."/>
            <person name="LaButti K."/>
            <person name="Lindquist E.A."/>
            <person name="Lucas S."/>
            <person name="Salamov A.A."/>
            <person name="Bradshaw R.E."/>
            <person name="Ciuffetti L."/>
            <person name="Hamelin R.C."/>
            <person name="Kema G.H.J."/>
            <person name="Lawrence C."/>
            <person name="Scott J.A."/>
            <person name="Spatafora J.W."/>
            <person name="Turgeon B.G."/>
            <person name="de Wit P.J.G.M."/>
            <person name="Zhong S."/>
            <person name="Goodwin S.B."/>
            <person name="Grigoriev I.V."/>
        </authorList>
    </citation>
    <scope>NUCLEOTIDE SEQUENCE [LARGE SCALE GENOMIC DNA]</scope>
    <source>
        <strain evidence="6">28A</strain>
    </source>
</reference>
<dbReference type="Gene3D" id="3.10.450.240">
    <property type="match status" value="1"/>
</dbReference>
<dbReference type="GeneID" id="19401862"/>
<feature type="region of interest" description="Disordered" evidence="4">
    <location>
        <begin position="53"/>
        <end position="87"/>
    </location>
</feature>
<reference evidence="5 6" key="2">
    <citation type="journal article" date="2013" name="PLoS Genet.">
        <title>Comparative genome structure, secondary metabolite, and effector coding capacity across Cochliobolus pathogens.</title>
        <authorList>
            <person name="Condon B.J."/>
            <person name="Leng Y."/>
            <person name="Wu D."/>
            <person name="Bushley K.E."/>
            <person name="Ohm R.A."/>
            <person name="Otillar R."/>
            <person name="Martin J."/>
            <person name="Schackwitz W."/>
            <person name="Grimwood J."/>
            <person name="MohdZainudin N."/>
            <person name="Xue C."/>
            <person name="Wang R."/>
            <person name="Manning V.A."/>
            <person name="Dhillon B."/>
            <person name="Tu Z.J."/>
            <person name="Steffenson B.J."/>
            <person name="Salamov A."/>
            <person name="Sun H."/>
            <person name="Lowry S."/>
            <person name="LaButti K."/>
            <person name="Han J."/>
            <person name="Copeland A."/>
            <person name="Lindquist E."/>
            <person name="Barry K."/>
            <person name="Schmutz J."/>
            <person name="Baker S.E."/>
            <person name="Ciuffetti L.M."/>
            <person name="Grigoriev I.V."/>
            <person name="Zhong S."/>
            <person name="Turgeon B.G."/>
        </authorList>
    </citation>
    <scope>NUCLEOTIDE SEQUENCE [LARGE SCALE GENOMIC DNA]</scope>
    <source>
        <strain evidence="6">28A</strain>
    </source>
</reference>
<keyword evidence="6" id="KW-1185">Reference proteome</keyword>
<dbReference type="EMBL" id="KB908866">
    <property type="protein sequence ID" value="EOA81450.1"/>
    <property type="molecule type" value="Genomic_DNA"/>
</dbReference>
<evidence type="ECO:0000256" key="4">
    <source>
        <dbReference type="SAM" id="MobiDB-lite"/>
    </source>
</evidence>
<dbReference type="OrthoDB" id="19619at2759"/>
<dbReference type="RefSeq" id="XP_008030912.1">
    <property type="nucleotide sequence ID" value="XM_008032721.1"/>
</dbReference>
<evidence type="ECO:0000313" key="6">
    <source>
        <dbReference type="Proteomes" id="UP000016935"/>
    </source>
</evidence>
<protein>
    <submittedName>
        <fullName evidence="5">Uncharacterized protein</fullName>
    </submittedName>
</protein>
<dbReference type="PANTHER" id="PTHR28554:SF1">
    <property type="entry name" value="LARGE RIBOSOMAL SUBUNIT PROTEIN ML45"/>
    <property type="match status" value="1"/>
</dbReference>
<accession>R0I7B0</accession>
<name>R0I7B0_EXST2</name>
<dbReference type="InterPro" id="IPR051975">
    <property type="entry name" value="mtLSU_mL45"/>
</dbReference>
<sequence>MSTTQIPLRTARVPALQRQCLFFRPQYHHHHAARAHNLRLGPPPAALIIPATRAFSSTPPRPKRTSLGNDPSQARAAAEGQVGPSPNVNFAKAQASSDAMIEDIGLLQNTIVRAPISKLKGLGMVDGLRYHWDLLKHKGTGLYGRYYYRACIQKTGWTRFLPVDLFNNSEYTSLAKKYYELIFSNFAKGNIAPIKQICLPPLAKKLESRIAARGPLQLDWHLHGGFKSSRVVSHRAAPLGEDQPDTAFRQVVVRLVSEQSLRTSRLPAKHKHRALRRLPWIPDAARHHAEKLRLRHVKREAEAGAAAADDAAAKLHAEDEKPVLHTVVDYLVLQKRVVRGKEEDWRVWGFTEESTPDVRERDQEYWRLMLDAQTGRA</sequence>
<gene>
    <name evidence="5" type="ORF">SETTUDRAFT_181662</name>
</gene>
<organism evidence="5 6">
    <name type="scientific">Exserohilum turcicum (strain 28A)</name>
    <name type="common">Northern leaf blight fungus</name>
    <name type="synonym">Setosphaeria turcica</name>
    <dbReference type="NCBI Taxonomy" id="671987"/>
    <lineage>
        <taxon>Eukaryota</taxon>
        <taxon>Fungi</taxon>
        <taxon>Dikarya</taxon>
        <taxon>Ascomycota</taxon>
        <taxon>Pezizomycotina</taxon>
        <taxon>Dothideomycetes</taxon>
        <taxon>Pleosporomycetidae</taxon>
        <taxon>Pleosporales</taxon>
        <taxon>Pleosporineae</taxon>
        <taxon>Pleosporaceae</taxon>
        <taxon>Exserohilum</taxon>
    </lineage>
</organism>
<dbReference type="eggNOG" id="ENOG502SAX9">
    <property type="taxonomic scope" value="Eukaryota"/>
</dbReference>
<evidence type="ECO:0000256" key="2">
    <source>
        <dbReference type="ARBA" id="ARBA00022946"/>
    </source>
</evidence>
<keyword evidence="3" id="KW-0496">Mitochondrion</keyword>
<dbReference type="GO" id="GO:0005739">
    <property type="term" value="C:mitochondrion"/>
    <property type="evidence" value="ECO:0007669"/>
    <property type="project" value="UniProtKB-SubCell"/>
</dbReference>
<dbReference type="STRING" id="671987.R0I7B0"/>
<keyword evidence="2" id="KW-0809">Transit peptide</keyword>
<evidence type="ECO:0000313" key="5">
    <source>
        <dbReference type="EMBL" id="EOA81450.1"/>
    </source>
</evidence>
<evidence type="ECO:0000256" key="3">
    <source>
        <dbReference type="ARBA" id="ARBA00023128"/>
    </source>
</evidence>